<keyword evidence="2 5" id="KW-0812">Transmembrane</keyword>
<dbReference type="RefSeq" id="WP_028498823.1">
    <property type="nucleotide sequence ID" value="NZ_CP028519.1"/>
</dbReference>
<keyword evidence="4 5" id="KW-0472">Membrane</keyword>
<accession>A0A2S0PCE1</accession>
<comment type="similarity">
    <text evidence="5">Belongs to the 4-toluene sulfonate uptake permease (TSUP) (TC 2.A.102) family.</text>
</comment>
<dbReference type="Pfam" id="PF01925">
    <property type="entry name" value="TauE"/>
    <property type="match status" value="1"/>
</dbReference>
<dbReference type="GO" id="GO:0005886">
    <property type="term" value="C:plasma membrane"/>
    <property type="evidence" value="ECO:0007669"/>
    <property type="project" value="UniProtKB-SubCell"/>
</dbReference>
<evidence type="ECO:0000256" key="2">
    <source>
        <dbReference type="ARBA" id="ARBA00022692"/>
    </source>
</evidence>
<proteinExistence type="inferred from homology"/>
<name>A0A2S0PCE1_9NEIS</name>
<evidence type="ECO:0000256" key="4">
    <source>
        <dbReference type="ARBA" id="ARBA00023136"/>
    </source>
</evidence>
<feature type="transmembrane region" description="Helical" evidence="5">
    <location>
        <begin position="211"/>
        <end position="231"/>
    </location>
</feature>
<feature type="transmembrane region" description="Helical" evidence="5">
    <location>
        <begin position="243"/>
        <end position="263"/>
    </location>
</feature>
<comment type="subcellular location">
    <subcellularLocation>
        <location evidence="5">Cell membrane</location>
        <topology evidence="5">Multi-pass membrane protein</topology>
    </subcellularLocation>
    <subcellularLocation>
        <location evidence="1">Membrane</location>
        <topology evidence="1">Multi-pass membrane protein</topology>
    </subcellularLocation>
</comment>
<gene>
    <name evidence="6" type="ORF">DAI18_14030</name>
</gene>
<dbReference type="Proteomes" id="UP000244173">
    <property type="component" value="Chromosome"/>
</dbReference>
<organism evidence="6 7">
    <name type="scientific">Microvirgula aerodenitrificans</name>
    <dbReference type="NCBI Taxonomy" id="57480"/>
    <lineage>
        <taxon>Bacteria</taxon>
        <taxon>Pseudomonadati</taxon>
        <taxon>Pseudomonadota</taxon>
        <taxon>Betaproteobacteria</taxon>
        <taxon>Neisseriales</taxon>
        <taxon>Aquaspirillaceae</taxon>
        <taxon>Microvirgula</taxon>
    </lineage>
</organism>
<evidence type="ECO:0000256" key="5">
    <source>
        <dbReference type="RuleBase" id="RU363041"/>
    </source>
</evidence>
<protein>
    <recommendedName>
        <fullName evidence="5">Probable membrane transporter protein</fullName>
    </recommendedName>
</protein>
<feature type="transmembrane region" description="Helical" evidence="5">
    <location>
        <begin position="36"/>
        <end position="58"/>
    </location>
</feature>
<evidence type="ECO:0000256" key="1">
    <source>
        <dbReference type="ARBA" id="ARBA00004141"/>
    </source>
</evidence>
<keyword evidence="5" id="KW-1003">Cell membrane</keyword>
<dbReference type="AlphaFoldDB" id="A0A2S0PCE1"/>
<keyword evidence="3 5" id="KW-1133">Transmembrane helix</keyword>
<dbReference type="EMBL" id="CP028519">
    <property type="protein sequence ID" value="AVY95036.1"/>
    <property type="molecule type" value="Genomic_DNA"/>
</dbReference>
<dbReference type="InterPro" id="IPR002781">
    <property type="entry name" value="TM_pro_TauE-like"/>
</dbReference>
<sequence>MLMVLLLGVLIGVVLGLTGAGGGILGVPALVAGLGWSMQQAAPVALVAVACSSAVGAFEGWRRGLVRYRASLLMALAGVPFSSLGLWIAHQASQVWLTGLFAVAMLLAAGRMWRRHDELERPSPGWARINPETGRFDWNLATAGLLGSIGALTGLLTGLLGVGGGFVIVPALRRFTNLSMHGVVATSLLTIALVGSGSVLSALAHGVSMPAGITLGFAAATALGALGGRWLSRRWSQAQVQRGFALVLMAVALGMLAKTAMLVG</sequence>
<reference evidence="6 7" key="1">
    <citation type="submission" date="2018-04" db="EMBL/GenBank/DDBJ databases">
        <title>Denitrifier Microvirgula.</title>
        <authorList>
            <person name="Anderson E."/>
            <person name="Jang J."/>
            <person name="Ishii S."/>
        </authorList>
    </citation>
    <scope>NUCLEOTIDE SEQUENCE [LARGE SCALE GENOMIC DNA]</scope>
    <source>
        <strain evidence="6 7">BE2.4</strain>
    </source>
</reference>
<dbReference type="STRING" id="1122240.GCA_000620105_01482"/>
<feature type="transmembrane region" description="Helical" evidence="5">
    <location>
        <begin position="70"/>
        <end position="89"/>
    </location>
</feature>
<feature type="transmembrane region" description="Helical" evidence="5">
    <location>
        <begin position="183"/>
        <end position="205"/>
    </location>
</feature>
<evidence type="ECO:0000313" key="7">
    <source>
        <dbReference type="Proteomes" id="UP000244173"/>
    </source>
</evidence>
<dbReference type="KEGG" id="maer:DAI18_14030"/>
<keyword evidence="7" id="KW-1185">Reference proteome</keyword>
<dbReference type="InterPro" id="IPR051598">
    <property type="entry name" value="TSUP/Inactive_protease-like"/>
</dbReference>
<evidence type="ECO:0000313" key="6">
    <source>
        <dbReference type="EMBL" id="AVY95036.1"/>
    </source>
</evidence>
<dbReference type="PANTHER" id="PTHR43701">
    <property type="entry name" value="MEMBRANE TRANSPORTER PROTEIN MJ0441-RELATED"/>
    <property type="match status" value="1"/>
</dbReference>
<evidence type="ECO:0000256" key="3">
    <source>
        <dbReference type="ARBA" id="ARBA00022989"/>
    </source>
</evidence>
<dbReference type="OrthoDB" id="7031597at2"/>
<dbReference type="PANTHER" id="PTHR43701:SF2">
    <property type="entry name" value="MEMBRANE TRANSPORTER PROTEIN YJNA-RELATED"/>
    <property type="match status" value="1"/>
</dbReference>